<dbReference type="Proteomes" id="UP000033220">
    <property type="component" value="Chromosome DSM 122"/>
</dbReference>
<gene>
    <name evidence="1" type="ORF">RSPPHO_03264</name>
</gene>
<dbReference type="EMBL" id="HE663493">
    <property type="protein sequence ID" value="CCG06603.1"/>
    <property type="molecule type" value="Genomic_DNA"/>
</dbReference>
<keyword evidence="2" id="KW-1185">Reference proteome</keyword>
<dbReference type="AlphaFoldDB" id="H6SIC8"/>
<dbReference type="eggNOG" id="ENOG50335HF">
    <property type="taxonomic scope" value="Bacteria"/>
</dbReference>
<feature type="non-terminal residue" evidence="1">
    <location>
        <position position="1"/>
    </location>
</feature>
<sequence length="114" mass="13082">PQVIPVFFNRRGFGPPVGVTPPSTCPWLDHPVSGLIRRTRRPLKTRFRCASTYRLKLARQIKSLTHYTKGTPSPPKELRLLVGIRFQELFHSPHRGAFHLSLTVLVHYRSSRST</sequence>
<dbReference type="KEGG" id="rpm:RSPPHO_03264"/>
<evidence type="ECO:0000313" key="1">
    <source>
        <dbReference type="EMBL" id="CCG06603.1"/>
    </source>
</evidence>
<dbReference type="HOGENOM" id="CLU_2302690_0_0_5"/>
<reference evidence="1 2" key="1">
    <citation type="submission" date="2012-02" db="EMBL/GenBank/DDBJ databases">
        <title>Shotgun genome sequence of Phaeospirillum photometricum DSM 122.</title>
        <authorList>
            <person name="Duquesne K."/>
            <person name="Sturgis J."/>
        </authorList>
    </citation>
    <scope>NUCLEOTIDE SEQUENCE [LARGE SCALE GENOMIC DNA]</scope>
    <source>
        <strain evidence="2">DSM122</strain>
    </source>
</reference>
<name>H6SIC8_PARPM</name>
<accession>H6SIC8</accession>
<proteinExistence type="predicted"/>
<dbReference type="AntiFam" id="ANF00024">
    <property type="entry name" value="Antisense to 23S rRNA"/>
</dbReference>
<organism evidence="1 2">
    <name type="scientific">Pararhodospirillum photometricum DSM 122</name>
    <dbReference type="NCBI Taxonomy" id="1150469"/>
    <lineage>
        <taxon>Bacteria</taxon>
        <taxon>Pseudomonadati</taxon>
        <taxon>Pseudomonadota</taxon>
        <taxon>Alphaproteobacteria</taxon>
        <taxon>Rhodospirillales</taxon>
        <taxon>Rhodospirillaceae</taxon>
        <taxon>Pararhodospirillum</taxon>
    </lineage>
</organism>
<protein>
    <submittedName>
        <fullName evidence="1">Uncharacterized protein</fullName>
    </submittedName>
</protein>
<evidence type="ECO:0000313" key="2">
    <source>
        <dbReference type="Proteomes" id="UP000033220"/>
    </source>
</evidence>